<dbReference type="EMBL" id="JAHRHJ020000002">
    <property type="protein sequence ID" value="KAH9325585.1"/>
    <property type="molecule type" value="Genomic_DNA"/>
</dbReference>
<name>A0AA38GPB6_TAXCH</name>
<feature type="non-terminal residue" evidence="1">
    <location>
        <position position="173"/>
    </location>
</feature>
<comment type="caution">
    <text evidence="1">The sequence shown here is derived from an EMBL/GenBank/DDBJ whole genome shotgun (WGS) entry which is preliminary data.</text>
</comment>
<keyword evidence="2" id="KW-1185">Reference proteome</keyword>
<sequence length="173" mass="20254">MDHNSYFLIDEGLTHSSMFEKKWLQTLGKSTLNFHNEELKFCDKADEIRIRGKKKQHRTTVLGQQIRHLQFGNFPQQRLLTLGKNIYYHKVNFEESNEVKNTTFSHRYKAGLSQFQDGYDMENPDGLWKCKANHFLEPNFTLENKGIKIVTIAGATRCWMWKVAGLLKIILST</sequence>
<dbReference type="AlphaFoldDB" id="A0AA38GPB6"/>
<evidence type="ECO:0000313" key="2">
    <source>
        <dbReference type="Proteomes" id="UP000824469"/>
    </source>
</evidence>
<proteinExistence type="predicted"/>
<protein>
    <submittedName>
        <fullName evidence="1">Uncharacterized protein</fullName>
    </submittedName>
</protein>
<feature type="non-terminal residue" evidence="1">
    <location>
        <position position="1"/>
    </location>
</feature>
<reference evidence="1 2" key="1">
    <citation type="journal article" date="2021" name="Nat. Plants">
        <title>The Taxus genome provides insights into paclitaxel biosynthesis.</title>
        <authorList>
            <person name="Xiong X."/>
            <person name="Gou J."/>
            <person name="Liao Q."/>
            <person name="Li Y."/>
            <person name="Zhou Q."/>
            <person name="Bi G."/>
            <person name="Li C."/>
            <person name="Du R."/>
            <person name="Wang X."/>
            <person name="Sun T."/>
            <person name="Guo L."/>
            <person name="Liang H."/>
            <person name="Lu P."/>
            <person name="Wu Y."/>
            <person name="Zhang Z."/>
            <person name="Ro D.K."/>
            <person name="Shang Y."/>
            <person name="Huang S."/>
            <person name="Yan J."/>
        </authorList>
    </citation>
    <scope>NUCLEOTIDE SEQUENCE [LARGE SCALE GENOMIC DNA]</scope>
    <source>
        <strain evidence="1">Ta-2019</strain>
    </source>
</reference>
<evidence type="ECO:0000313" key="1">
    <source>
        <dbReference type="EMBL" id="KAH9325585.1"/>
    </source>
</evidence>
<dbReference type="Proteomes" id="UP000824469">
    <property type="component" value="Unassembled WGS sequence"/>
</dbReference>
<organism evidence="1 2">
    <name type="scientific">Taxus chinensis</name>
    <name type="common">Chinese yew</name>
    <name type="synonym">Taxus wallichiana var. chinensis</name>
    <dbReference type="NCBI Taxonomy" id="29808"/>
    <lineage>
        <taxon>Eukaryota</taxon>
        <taxon>Viridiplantae</taxon>
        <taxon>Streptophyta</taxon>
        <taxon>Embryophyta</taxon>
        <taxon>Tracheophyta</taxon>
        <taxon>Spermatophyta</taxon>
        <taxon>Pinopsida</taxon>
        <taxon>Pinidae</taxon>
        <taxon>Conifers II</taxon>
        <taxon>Cupressales</taxon>
        <taxon>Taxaceae</taxon>
        <taxon>Taxus</taxon>
    </lineage>
</organism>
<gene>
    <name evidence="1" type="ORF">KI387_005763</name>
</gene>
<accession>A0AA38GPB6</accession>